<gene>
    <name evidence="1" type="ORF">MPEBLZ_00406</name>
</gene>
<comment type="caution">
    <text evidence="1">The sequence shown here is derived from an EMBL/GenBank/DDBJ whole genome shotgun (WGS) entry which is preliminary data.</text>
</comment>
<accession>A0A0P8ADR2</accession>
<evidence type="ECO:0000313" key="1">
    <source>
        <dbReference type="EMBL" id="KPQ45021.1"/>
    </source>
</evidence>
<dbReference type="AlphaFoldDB" id="A0A0P8ADR2"/>
<reference evidence="1 2" key="1">
    <citation type="submission" date="2015-09" db="EMBL/GenBank/DDBJ databases">
        <title>A metagenomics-based metabolic model of nitrate-dependent anaerobic oxidation of methane by Methanoperedens-like archaea.</title>
        <authorList>
            <person name="Arshad A."/>
            <person name="Speth D.R."/>
            <person name="De Graaf R.M."/>
            <person name="Op Den Camp H.J."/>
            <person name="Jetten M.S."/>
            <person name="Welte C.U."/>
        </authorList>
    </citation>
    <scope>NUCLEOTIDE SEQUENCE [LARGE SCALE GENOMIC DNA]</scope>
</reference>
<evidence type="ECO:0008006" key="3">
    <source>
        <dbReference type="Google" id="ProtNLM"/>
    </source>
</evidence>
<protein>
    <recommendedName>
        <fullName evidence="3">Polymerase nucleotidyl transferase domain-containing protein</fullName>
    </recommendedName>
</protein>
<evidence type="ECO:0000313" key="2">
    <source>
        <dbReference type="Proteomes" id="UP000050360"/>
    </source>
</evidence>
<dbReference type="EMBL" id="LKCM01000034">
    <property type="protein sequence ID" value="KPQ45021.1"/>
    <property type="molecule type" value="Genomic_DNA"/>
</dbReference>
<proteinExistence type="predicted"/>
<dbReference type="Proteomes" id="UP000050360">
    <property type="component" value="Unassembled WGS sequence"/>
</dbReference>
<name>A0A0P8ADR2_9EURY</name>
<sequence length="312" mass="36506">MSGKIIPENFKECNLADRILLTLHLADRRGYGMCPDHISKMLIYGESNEEQVRQTLSSMHLVSHQNGIYCLKGSEGLLSETRRKLLSNGVIRERYEAEAMLFSTEYASLCPFIKCIAITGSMASGGFSEEDDIDFNIFTEHGCKYTTYLLGILLSIKYSVKHRKKSLARKSRTPFLPKLICINVIWEDEEAFPFVRQDKYMAYELLRQKPIMGLDFYKKILEKNSWLETFFPQICNKKSQEVETRRTSIARVLRLIYSNRVLSHLGERMCREISYLLWRYVQFSRRNNPEALSRVRWVTEMQKPYALFGDRI</sequence>
<organism evidence="1 2">
    <name type="scientific">Candidatus Methanoperedens nitratireducens</name>
    <dbReference type="NCBI Taxonomy" id="1392998"/>
    <lineage>
        <taxon>Archaea</taxon>
        <taxon>Methanobacteriati</taxon>
        <taxon>Methanobacteriota</taxon>
        <taxon>Stenosarchaea group</taxon>
        <taxon>Methanomicrobia</taxon>
        <taxon>Methanosarcinales</taxon>
        <taxon>ANME-2 cluster</taxon>
        <taxon>Candidatus Methanoperedentaceae</taxon>
        <taxon>Candidatus Methanoperedens</taxon>
    </lineage>
</organism>